<dbReference type="STRING" id="62928.azo1483"/>
<dbReference type="AlphaFoldDB" id="A1K5J5"/>
<dbReference type="eggNOG" id="COG0737">
    <property type="taxonomic scope" value="Bacteria"/>
</dbReference>
<dbReference type="InterPro" id="IPR029052">
    <property type="entry name" value="Metallo-depent_PP-like"/>
</dbReference>
<dbReference type="PRINTS" id="PR01607">
    <property type="entry name" value="APYRASEFAMLY"/>
</dbReference>
<dbReference type="EMBL" id="AM406670">
    <property type="protein sequence ID" value="CAL94100.1"/>
    <property type="molecule type" value="Genomic_DNA"/>
</dbReference>
<dbReference type="HOGENOM" id="CLU_005854_5_2_4"/>
<dbReference type="InterPro" id="IPR004843">
    <property type="entry name" value="Calcineurin-like_PHP"/>
</dbReference>
<comment type="similarity">
    <text evidence="2">Belongs to the 5'-nucleotidase family.</text>
</comment>
<keyword evidence="2" id="KW-0547">Nucleotide-binding</keyword>
<feature type="domain" description="5'-Nucleotidase C-terminal" evidence="4">
    <location>
        <begin position="452"/>
        <end position="625"/>
    </location>
</feature>
<reference evidence="5 6" key="1">
    <citation type="journal article" date="2006" name="Nat. Biotechnol.">
        <title>Complete genome of the mutualistic, N2-fixing grass endophyte Azoarcus sp. strain BH72.</title>
        <authorList>
            <person name="Krause A."/>
            <person name="Ramakumar A."/>
            <person name="Bartels D."/>
            <person name="Battistoni F."/>
            <person name="Bekel T."/>
            <person name="Boch J."/>
            <person name="Boehm M."/>
            <person name="Friedrich F."/>
            <person name="Hurek T."/>
            <person name="Krause L."/>
            <person name="Linke B."/>
            <person name="McHardy A.C."/>
            <person name="Sarkar A."/>
            <person name="Schneiker S."/>
            <person name="Syed A.A."/>
            <person name="Thauer R."/>
            <person name="Vorhoelter F.-J."/>
            <person name="Weidner S."/>
            <person name="Puehler A."/>
            <person name="Reinhold-Hurek B."/>
            <person name="Kaiser O."/>
            <person name="Goesmann A."/>
        </authorList>
    </citation>
    <scope>NUCLEOTIDE SEQUENCE [LARGE SCALE GENOMIC DNA]</scope>
    <source>
        <strain evidence="5 6">BH72</strain>
    </source>
</reference>
<dbReference type="Gene3D" id="3.60.21.10">
    <property type="match status" value="1"/>
</dbReference>
<keyword evidence="6" id="KW-1185">Reference proteome</keyword>
<dbReference type="KEGG" id="azo:azo1483"/>
<dbReference type="Pfam" id="PF00149">
    <property type="entry name" value="Metallophos"/>
    <property type="match status" value="1"/>
</dbReference>
<evidence type="ECO:0000313" key="6">
    <source>
        <dbReference type="Proteomes" id="UP000002588"/>
    </source>
</evidence>
<dbReference type="Gene3D" id="3.90.780.10">
    <property type="entry name" value="5'-Nucleotidase, C-terminal domain"/>
    <property type="match status" value="1"/>
</dbReference>
<dbReference type="GO" id="GO:0008253">
    <property type="term" value="F:5'-nucleotidase activity"/>
    <property type="evidence" value="ECO:0007669"/>
    <property type="project" value="UniProtKB-EC"/>
</dbReference>
<dbReference type="SUPFAM" id="SSF56300">
    <property type="entry name" value="Metallo-dependent phosphatases"/>
    <property type="match status" value="1"/>
</dbReference>
<dbReference type="InterPro" id="IPR036907">
    <property type="entry name" value="5'-Nucleotdase_C_sf"/>
</dbReference>
<sequence length="665" mass="69007">MRFPLKTLALLVGFGCAQPLLAAQCAGTVGFGEANGRVLTQVANRAVGAACFNDLIIDTDAEGANYGSHGEFVAAFGALARDWRDRGLINGREYGELVSAAARSNVGKTLKLRVIAFNDFHGNIDGSTLTQSSAADGFSGVRAGGVDYLAGLVKQLRDGAPNSVVVSAGDLIGASPLNSALFHDEPTIETMNRLGLDFNAVGNHEFDEGKDELLRMKRGGCHPTDANSCQGNAVGTPYPFEGAAFDFLAANVVDSATGDTVFPAYGIKEYKGIRVAFIGMTLKGTPSIVTPGGIVGLRFGDEADTVNALIGKLKDEGVNAVVVLVHEGGYAPGSINGCSGISGPITDIVKRLDDAVDLVVSGHTHAAYNCTLPNRAGRAIPVTSAGNYGRLVTRIDLVLDTKRRDVIAARAQNLVVDRNNVLGAIEPIVPDAAIAGIVANYNALTGPIANRVIGNITATLSRSINAAGESVLGDLIADGQLLATAPAQKGGAVVAFMNPGGIRADFTYPGSPAGEGDGQVTYGEAFTVQPFGNSLVVKTLSGQQLYDLLEQQWAVGQPASGRILQVSDGFHYRHTFSASVSPLGGRYVCDGSVTLNGVAVDKAARYRVTMNSFLATGGDNFSVFSLGTEPLGGDVDLDALTDWFALKSPAAPTAVDRIVKVASCN</sequence>
<evidence type="ECO:0000256" key="1">
    <source>
        <dbReference type="ARBA" id="ARBA00022729"/>
    </source>
</evidence>
<dbReference type="GO" id="GO:0009166">
    <property type="term" value="P:nucleotide catabolic process"/>
    <property type="evidence" value="ECO:0007669"/>
    <property type="project" value="InterPro"/>
</dbReference>
<dbReference type="GO" id="GO:0030288">
    <property type="term" value="C:outer membrane-bounded periplasmic space"/>
    <property type="evidence" value="ECO:0007669"/>
    <property type="project" value="TreeGrafter"/>
</dbReference>
<accession>A1K5J5</accession>
<evidence type="ECO:0000259" key="3">
    <source>
        <dbReference type="Pfam" id="PF00149"/>
    </source>
</evidence>
<keyword evidence="1 2" id="KW-0732">Signal</keyword>
<evidence type="ECO:0000259" key="4">
    <source>
        <dbReference type="Pfam" id="PF02872"/>
    </source>
</evidence>
<dbReference type="Proteomes" id="UP000002588">
    <property type="component" value="Chromosome"/>
</dbReference>
<protein>
    <submittedName>
        <fullName evidence="5">5'-nucleotidase</fullName>
        <ecNumber evidence="5">3.1.3.5</ecNumber>
    </submittedName>
</protein>
<dbReference type="InterPro" id="IPR006179">
    <property type="entry name" value="5_nucleotidase/apyrase"/>
</dbReference>
<evidence type="ECO:0000256" key="2">
    <source>
        <dbReference type="RuleBase" id="RU362119"/>
    </source>
</evidence>
<keyword evidence="2 5" id="KW-0378">Hydrolase</keyword>
<dbReference type="PANTHER" id="PTHR11575">
    <property type="entry name" value="5'-NUCLEOTIDASE-RELATED"/>
    <property type="match status" value="1"/>
</dbReference>
<feature type="domain" description="Calcineurin-like phosphoesterase" evidence="3">
    <location>
        <begin position="112"/>
        <end position="366"/>
    </location>
</feature>
<dbReference type="GO" id="GO:0008768">
    <property type="term" value="F:UDP-sugar diphosphatase activity"/>
    <property type="evidence" value="ECO:0007669"/>
    <property type="project" value="TreeGrafter"/>
</dbReference>
<dbReference type="SUPFAM" id="SSF55816">
    <property type="entry name" value="5'-nucleotidase (syn. UDP-sugar hydrolase), C-terminal domain"/>
    <property type="match status" value="1"/>
</dbReference>
<feature type="chain" id="PRO_5005121006" evidence="2">
    <location>
        <begin position="23"/>
        <end position="665"/>
    </location>
</feature>
<dbReference type="PANTHER" id="PTHR11575:SF24">
    <property type="entry name" value="5'-NUCLEOTIDASE"/>
    <property type="match status" value="1"/>
</dbReference>
<name>A1K5J5_AZOSB</name>
<gene>
    <name evidence="5" type="ordered locus">azo1483</name>
</gene>
<dbReference type="RefSeq" id="WP_011765216.1">
    <property type="nucleotide sequence ID" value="NC_008702.1"/>
</dbReference>
<organism evidence="5 6">
    <name type="scientific">Azoarcus sp. (strain BH72)</name>
    <dbReference type="NCBI Taxonomy" id="418699"/>
    <lineage>
        <taxon>Bacteria</taxon>
        <taxon>Pseudomonadati</taxon>
        <taxon>Pseudomonadota</taxon>
        <taxon>Betaproteobacteria</taxon>
        <taxon>Rhodocyclales</taxon>
        <taxon>Zoogloeaceae</taxon>
        <taxon>Azoarcus</taxon>
    </lineage>
</organism>
<dbReference type="EC" id="3.1.3.5" evidence="5"/>
<proteinExistence type="inferred from homology"/>
<dbReference type="GO" id="GO:0000166">
    <property type="term" value="F:nucleotide binding"/>
    <property type="evidence" value="ECO:0007669"/>
    <property type="project" value="UniProtKB-KW"/>
</dbReference>
<dbReference type="InterPro" id="IPR008334">
    <property type="entry name" value="5'-Nucleotdase_C"/>
</dbReference>
<evidence type="ECO:0000313" key="5">
    <source>
        <dbReference type="EMBL" id="CAL94100.1"/>
    </source>
</evidence>
<dbReference type="Pfam" id="PF02872">
    <property type="entry name" value="5_nucleotid_C"/>
    <property type="match status" value="1"/>
</dbReference>
<feature type="signal peptide" evidence="2">
    <location>
        <begin position="1"/>
        <end position="22"/>
    </location>
</feature>